<dbReference type="InterPro" id="IPR028978">
    <property type="entry name" value="Chorismate_lyase_/UTRA_dom_sf"/>
</dbReference>
<dbReference type="EMBL" id="CP021659">
    <property type="protein sequence ID" value="AWK13967.1"/>
    <property type="molecule type" value="Genomic_DNA"/>
</dbReference>
<keyword evidence="4" id="KW-0670">Pyruvate</keyword>
<dbReference type="OrthoDB" id="9789493at2"/>
<feature type="binding site" evidence="4">
    <location>
        <position position="157"/>
    </location>
    <ligand>
        <name>substrate</name>
    </ligand>
</feature>
<comment type="function">
    <text evidence="4">Removes the pyruvyl group from chorismate, with concomitant aromatization of the ring, to provide 4-hydroxybenzoate (4HB) for the ubiquinone pathway.</text>
</comment>
<organism evidence="5 6">
    <name type="scientific">Candidatus Fukatsuia symbiotica</name>
    <dbReference type="NCBI Taxonomy" id="1878942"/>
    <lineage>
        <taxon>Bacteria</taxon>
        <taxon>Pseudomonadati</taxon>
        <taxon>Pseudomonadota</taxon>
        <taxon>Gammaproteobacteria</taxon>
        <taxon>Enterobacterales</taxon>
        <taxon>Yersiniaceae</taxon>
        <taxon>Candidatus Fukatsuia</taxon>
    </lineage>
</organism>
<feature type="binding site" evidence="4">
    <location>
        <position position="36"/>
    </location>
    <ligand>
        <name>substrate</name>
    </ligand>
</feature>
<dbReference type="PANTHER" id="PTHR38683:SF1">
    <property type="entry name" value="CHORISMATE PYRUVATE-LYASE"/>
    <property type="match status" value="1"/>
</dbReference>
<dbReference type="STRING" id="1878942.GCA_900128755_01195"/>
<name>A0A2U8I498_9GAMM</name>
<feature type="binding site" evidence="4">
    <location>
        <position position="78"/>
    </location>
    <ligand>
        <name>substrate</name>
    </ligand>
</feature>
<dbReference type="HAMAP" id="MF_01632">
    <property type="entry name" value="UbiC"/>
    <property type="match status" value="1"/>
</dbReference>
<dbReference type="GO" id="GO:0005829">
    <property type="term" value="C:cytosol"/>
    <property type="evidence" value="ECO:0007669"/>
    <property type="project" value="TreeGrafter"/>
</dbReference>
<evidence type="ECO:0000313" key="5">
    <source>
        <dbReference type="EMBL" id="AWK13967.1"/>
    </source>
</evidence>
<dbReference type="Gene3D" id="3.40.1410.10">
    <property type="entry name" value="Chorismate lyase-like"/>
    <property type="match status" value="1"/>
</dbReference>
<comment type="subcellular location">
    <subcellularLocation>
        <location evidence="4">Cytoplasm</location>
    </subcellularLocation>
</comment>
<dbReference type="KEGG" id="fsm:CCS41_04910"/>
<comment type="subunit">
    <text evidence="4">Monomer.</text>
</comment>
<accession>A0A2U8I498</accession>
<keyword evidence="3 4" id="KW-0456">Lyase</keyword>
<evidence type="ECO:0000256" key="4">
    <source>
        <dbReference type="HAMAP-Rule" id="MF_01632"/>
    </source>
</evidence>
<evidence type="ECO:0000256" key="3">
    <source>
        <dbReference type="ARBA" id="ARBA00023239"/>
    </source>
</evidence>
<keyword evidence="6" id="KW-1185">Reference proteome</keyword>
<reference evidence="5 6" key="1">
    <citation type="submission" date="2017-05" db="EMBL/GenBank/DDBJ databases">
        <title>Genome sequence of Candidatus Fukatsuia symbiotica and Candidatus Hamiltonella defensa from Acyrthosiphon pisum strain 5D.</title>
        <authorList>
            <person name="Patel V.A."/>
            <person name="Chevignon G."/>
            <person name="Russell J.A."/>
            <person name="Oliver K.M."/>
        </authorList>
    </citation>
    <scope>NUCLEOTIDE SEQUENCE [LARGE SCALE GENOMIC DNA]</scope>
    <source>
        <strain evidence="5 6">5D</strain>
    </source>
</reference>
<dbReference type="EC" id="4.1.3.40" evidence="4"/>
<dbReference type="InterPro" id="IPR007440">
    <property type="entry name" value="Chorismate--pyruvate_lyase"/>
</dbReference>
<keyword evidence="2 4" id="KW-0831">Ubiquinone biosynthesis</keyword>
<evidence type="ECO:0000256" key="2">
    <source>
        <dbReference type="ARBA" id="ARBA00022688"/>
    </source>
</evidence>
<evidence type="ECO:0000256" key="1">
    <source>
        <dbReference type="ARBA" id="ARBA00022490"/>
    </source>
</evidence>
<dbReference type="NCBIfam" id="NF008656">
    <property type="entry name" value="PRK11655.1"/>
    <property type="match status" value="1"/>
</dbReference>
<dbReference type="UniPathway" id="UPA00232"/>
<feature type="binding site" evidence="4">
    <location>
        <position position="116"/>
    </location>
    <ligand>
        <name>substrate</name>
    </ligand>
</feature>
<comment type="pathway">
    <text evidence="4">Cofactor biosynthesis; ubiquinone biosynthesis.</text>
</comment>
<sequence length="168" mass="19719">MIDGGVSILKPVQWWTMEPQKLATNITDWLHEQGSMTERFERYCRSVTVEPQQQRFITRQDLGNEQALLPESQRYWLREVIMYGDGMPWLQGRTVIPEETFSGVHEKLLDLGSTPLGRYLFRDNKLTRDYIQIGRQDDLWARRSLLRLSGKPLLLTEVFLSASPMYQI</sequence>
<dbReference type="PANTHER" id="PTHR38683">
    <property type="entry name" value="CHORISMATE PYRUVATE-LYASE"/>
    <property type="match status" value="1"/>
</dbReference>
<evidence type="ECO:0000313" key="6">
    <source>
        <dbReference type="Proteomes" id="UP000261875"/>
    </source>
</evidence>
<proteinExistence type="inferred from homology"/>
<dbReference type="Pfam" id="PF04345">
    <property type="entry name" value="Chor_lyase"/>
    <property type="match status" value="1"/>
</dbReference>
<dbReference type="GO" id="GO:0008813">
    <property type="term" value="F:chorismate lyase activity"/>
    <property type="evidence" value="ECO:0007669"/>
    <property type="project" value="UniProtKB-UniRule"/>
</dbReference>
<dbReference type="GO" id="GO:0042866">
    <property type="term" value="P:pyruvate biosynthetic process"/>
    <property type="evidence" value="ECO:0007669"/>
    <property type="project" value="UniProtKB-UniRule"/>
</dbReference>
<keyword evidence="1 4" id="KW-0963">Cytoplasm</keyword>
<protein>
    <recommendedName>
        <fullName evidence="4">Chorismate pyruvate-lyase</fullName>
        <shortName evidence="4">CL</shortName>
        <shortName evidence="4">CPL</shortName>
        <ecNumber evidence="4">4.1.3.40</ecNumber>
    </recommendedName>
</protein>
<dbReference type="Proteomes" id="UP000261875">
    <property type="component" value="Chromosome"/>
</dbReference>
<dbReference type="SUPFAM" id="SSF64288">
    <property type="entry name" value="Chorismate lyase-like"/>
    <property type="match status" value="1"/>
</dbReference>
<dbReference type="RefSeq" id="WP_072550204.1">
    <property type="nucleotide sequence ID" value="NZ_CP021659.1"/>
</dbReference>
<comment type="similarity">
    <text evidence="4">Belongs to the UbiC family.</text>
</comment>
<dbReference type="GO" id="GO:0006744">
    <property type="term" value="P:ubiquinone biosynthetic process"/>
    <property type="evidence" value="ECO:0007669"/>
    <property type="project" value="UniProtKB-UniRule"/>
</dbReference>
<gene>
    <name evidence="4" type="primary">ubiC</name>
    <name evidence="5" type="ORF">CCS41_04910</name>
</gene>
<comment type="catalytic activity">
    <reaction evidence="4">
        <text>chorismate = 4-hydroxybenzoate + pyruvate</text>
        <dbReference type="Rhea" id="RHEA:16505"/>
        <dbReference type="ChEBI" id="CHEBI:15361"/>
        <dbReference type="ChEBI" id="CHEBI:17879"/>
        <dbReference type="ChEBI" id="CHEBI:29748"/>
        <dbReference type="EC" id="4.1.3.40"/>
    </reaction>
</comment>
<dbReference type="AlphaFoldDB" id="A0A2U8I498"/>